<organism evidence="3 4">
    <name type="scientific">Turicibacter bilis</name>
    <dbReference type="NCBI Taxonomy" id="2735723"/>
    <lineage>
        <taxon>Bacteria</taxon>
        <taxon>Bacillati</taxon>
        <taxon>Bacillota</taxon>
        <taxon>Erysipelotrichia</taxon>
        <taxon>Erysipelotrichales</taxon>
        <taxon>Turicibacteraceae</taxon>
        <taxon>Turicibacter</taxon>
    </lineage>
</organism>
<name>A0ABY5JN06_9FIRM</name>
<proteinExistence type="predicted"/>
<dbReference type="Pfam" id="PF13439">
    <property type="entry name" value="Glyco_transf_4"/>
    <property type="match status" value="1"/>
</dbReference>
<dbReference type="Gene3D" id="3.40.50.2000">
    <property type="entry name" value="Glycogen Phosphorylase B"/>
    <property type="match status" value="2"/>
</dbReference>
<accession>A0ABY5JN06</accession>
<dbReference type="InterPro" id="IPR001296">
    <property type="entry name" value="Glyco_trans_1"/>
</dbReference>
<feature type="domain" description="Glycosyltransferase subfamily 4-like N-terminal" evidence="2">
    <location>
        <begin position="14"/>
        <end position="179"/>
    </location>
</feature>
<protein>
    <submittedName>
        <fullName evidence="3">Glycosyltransferase</fullName>
    </submittedName>
</protein>
<evidence type="ECO:0000259" key="1">
    <source>
        <dbReference type="Pfam" id="PF00534"/>
    </source>
</evidence>
<dbReference type="PANTHER" id="PTHR12526">
    <property type="entry name" value="GLYCOSYLTRANSFERASE"/>
    <property type="match status" value="1"/>
</dbReference>
<feature type="domain" description="Glycosyl transferase family 1" evidence="1">
    <location>
        <begin position="191"/>
        <end position="332"/>
    </location>
</feature>
<dbReference type="EMBL" id="CP071249">
    <property type="protein sequence ID" value="UUF06865.1"/>
    <property type="molecule type" value="Genomic_DNA"/>
</dbReference>
<keyword evidence="4" id="KW-1185">Reference proteome</keyword>
<evidence type="ECO:0000259" key="2">
    <source>
        <dbReference type="Pfam" id="PF13439"/>
    </source>
</evidence>
<dbReference type="CDD" id="cd03811">
    <property type="entry name" value="GT4_GT28_WabH-like"/>
    <property type="match status" value="1"/>
</dbReference>
<dbReference type="InterPro" id="IPR028098">
    <property type="entry name" value="Glyco_trans_4-like_N"/>
</dbReference>
<dbReference type="PANTHER" id="PTHR12526:SF630">
    <property type="entry name" value="GLYCOSYLTRANSFERASE"/>
    <property type="match status" value="1"/>
</dbReference>
<dbReference type="SUPFAM" id="SSF53756">
    <property type="entry name" value="UDP-Glycosyltransferase/glycogen phosphorylase"/>
    <property type="match status" value="1"/>
</dbReference>
<reference evidence="3 4" key="1">
    <citation type="submission" date="2021-03" db="EMBL/GenBank/DDBJ databases">
        <title>Comparative Genomics and Metabolomics in the genus Turicibacter.</title>
        <authorList>
            <person name="Maki J."/>
            <person name="Looft T."/>
        </authorList>
    </citation>
    <scope>NUCLEOTIDE SEQUENCE [LARGE SCALE GENOMIC DNA]</scope>
    <source>
        <strain evidence="3 4">MMM721</strain>
    </source>
</reference>
<sequence>MKKVMFMIPHLKGGGAERVLIDLLGRLDQKKFEITLIVLQHQGVYLDQIPAGINVQYLMKGSGWMYWLQSRIIKYFRKWYYRLKIKEQYDVEIAFLEGMATNLIAHSPNKASKKIAWIHTDMHKNHWTKNMFYPGDEARCYCHFDELIFVSNDSVAAFKDRFKQVDVSLRVIPNPVIPEQIIKKAEAFEVNYPRQTIVTIGRLNPQKGFDILIRAFAKIVERFEVDLVIVGEGPQRVELEKLIDSLQLSHCVKLLGYQENPYPYMKSANIFMSSSRTEGYPIVLLEALVLNKAIVATKITGNQEILNDGEAGLMCECSADGMVEVLSQILDGSFSIPMLEAKSAKLAAQFDIDEILYKIESIL</sequence>
<dbReference type="Proteomes" id="UP001058016">
    <property type="component" value="Chromosome"/>
</dbReference>
<dbReference type="Pfam" id="PF00534">
    <property type="entry name" value="Glycos_transf_1"/>
    <property type="match status" value="1"/>
</dbReference>
<evidence type="ECO:0000313" key="4">
    <source>
        <dbReference type="Proteomes" id="UP001058016"/>
    </source>
</evidence>
<evidence type="ECO:0000313" key="3">
    <source>
        <dbReference type="EMBL" id="UUF06865.1"/>
    </source>
</evidence>
<gene>
    <name evidence="3" type="ORF">J0J69_04610</name>
</gene>
<dbReference type="RefSeq" id="WP_212726078.1">
    <property type="nucleotide sequence ID" value="NZ_CP071249.1"/>
</dbReference>